<proteinExistence type="predicted"/>
<sequence>YDSNTQILYESTENYGTTYINKNGEKLIFKNLSYKINGLLFEIHNELGRYCNEQQFCDALENKLKENKINYEREKILPPSFEGEKDGRNRVDFLVEDKIIIEAKAKRYLTKEDYYQLQRYLKALNKQLGVLVNFRDERITPKRVLNPDGI</sequence>
<name>A0A2M7V919_9BACT</name>
<evidence type="ECO:0000313" key="1">
    <source>
        <dbReference type="EMBL" id="PIZ95337.1"/>
    </source>
</evidence>
<protein>
    <recommendedName>
        <fullName evidence="3">GxxExxY protein</fullName>
    </recommendedName>
</protein>
<dbReference type="InterPro" id="IPR026350">
    <property type="entry name" value="GxxExxY"/>
</dbReference>
<gene>
    <name evidence="1" type="ORF">COX81_01090</name>
</gene>
<reference evidence="2" key="1">
    <citation type="submission" date="2017-09" db="EMBL/GenBank/DDBJ databases">
        <title>Depth-based differentiation of microbial function through sediment-hosted aquifers and enrichment of novel symbionts in the deep terrestrial subsurface.</title>
        <authorList>
            <person name="Probst A.J."/>
            <person name="Ladd B."/>
            <person name="Jarett J.K."/>
            <person name="Geller-Mcgrath D.E."/>
            <person name="Sieber C.M.K."/>
            <person name="Emerson J.B."/>
            <person name="Anantharaman K."/>
            <person name="Thomas B.C."/>
            <person name="Malmstrom R."/>
            <person name="Stieglmeier M."/>
            <person name="Klingl A."/>
            <person name="Woyke T."/>
            <person name="Ryan C.M."/>
            <person name="Banfield J.F."/>
        </authorList>
    </citation>
    <scope>NUCLEOTIDE SEQUENCE [LARGE SCALE GENOMIC DNA]</scope>
</reference>
<evidence type="ECO:0000313" key="2">
    <source>
        <dbReference type="Proteomes" id="UP000228568"/>
    </source>
</evidence>
<evidence type="ECO:0008006" key="3">
    <source>
        <dbReference type="Google" id="ProtNLM"/>
    </source>
</evidence>
<dbReference type="Pfam" id="PF13366">
    <property type="entry name" value="PDDEXK_3"/>
    <property type="match status" value="1"/>
</dbReference>
<organism evidence="1 2">
    <name type="scientific">Candidatus Magasanikbacteria bacterium CG_4_10_14_0_2_um_filter_37_12</name>
    <dbReference type="NCBI Taxonomy" id="1974637"/>
    <lineage>
        <taxon>Bacteria</taxon>
        <taxon>Candidatus Magasanikiibacteriota</taxon>
    </lineage>
</organism>
<dbReference type="AlphaFoldDB" id="A0A2M7V919"/>
<feature type="non-terminal residue" evidence="1">
    <location>
        <position position="1"/>
    </location>
</feature>
<accession>A0A2M7V919</accession>
<dbReference type="NCBIfam" id="TIGR04256">
    <property type="entry name" value="GxxExxY"/>
    <property type="match status" value="1"/>
</dbReference>
<comment type="caution">
    <text evidence="1">The sequence shown here is derived from an EMBL/GenBank/DDBJ whole genome shotgun (WGS) entry which is preliminary data.</text>
</comment>
<dbReference type="Proteomes" id="UP000228568">
    <property type="component" value="Unassembled WGS sequence"/>
</dbReference>
<dbReference type="EMBL" id="PFPK01000015">
    <property type="protein sequence ID" value="PIZ95337.1"/>
    <property type="molecule type" value="Genomic_DNA"/>
</dbReference>